<dbReference type="SMART" id="SM00304">
    <property type="entry name" value="HAMP"/>
    <property type="match status" value="1"/>
</dbReference>
<dbReference type="SUPFAM" id="SSF47384">
    <property type="entry name" value="Homodimeric domain of signal transducing histidine kinase"/>
    <property type="match status" value="1"/>
</dbReference>
<dbReference type="Pfam" id="PF00512">
    <property type="entry name" value="HisKA"/>
    <property type="match status" value="1"/>
</dbReference>
<dbReference type="SUPFAM" id="SSF158472">
    <property type="entry name" value="HAMP domain-like"/>
    <property type="match status" value="1"/>
</dbReference>
<feature type="domain" description="HAMP" evidence="12">
    <location>
        <begin position="158"/>
        <end position="210"/>
    </location>
</feature>
<evidence type="ECO:0000259" key="12">
    <source>
        <dbReference type="PROSITE" id="PS50885"/>
    </source>
</evidence>
<comment type="caution">
    <text evidence="13">The sequence shown here is derived from an EMBL/GenBank/DDBJ whole genome shotgun (WGS) entry which is preliminary data.</text>
</comment>
<comment type="catalytic activity">
    <reaction evidence="1">
        <text>ATP + protein L-histidine = ADP + protein N-phospho-L-histidine.</text>
        <dbReference type="EC" id="2.7.13.3"/>
    </reaction>
</comment>
<dbReference type="InterPro" id="IPR050980">
    <property type="entry name" value="2C_sensor_his_kinase"/>
</dbReference>
<dbReference type="PRINTS" id="PR00344">
    <property type="entry name" value="BCTRLSENSOR"/>
</dbReference>
<dbReference type="InterPro" id="IPR003660">
    <property type="entry name" value="HAMP_dom"/>
</dbReference>
<dbReference type="InterPro" id="IPR036890">
    <property type="entry name" value="HATPase_C_sf"/>
</dbReference>
<dbReference type="PROSITE" id="PS50885">
    <property type="entry name" value="HAMP"/>
    <property type="match status" value="1"/>
</dbReference>
<keyword evidence="9" id="KW-0067">ATP-binding</keyword>
<keyword evidence="10" id="KW-0812">Transmembrane</keyword>
<dbReference type="SMART" id="SM00387">
    <property type="entry name" value="HATPase_c"/>
    <property type="match status" value="1"/>
</dbReference>
<dbReference type="PANTHER" id="PTHR44936:SF10">
    <property type="entry name" value="SENSOR PROTEIN RSTB"/>
    <property type="match status" value="1"/>
</dbReference>
<feature type="transmembrane region" description="Helical" evidence="10">
    <location>
        <begin position="6"/>
        <end position="27"/>
    </location>
</feature>
<keyword evidence="7" id="KW-0547">Nucleotide-binding</keyword>
<evidence type="ECO:0000256" key="5">
    <source>
        <dbReference type="ARBA" id="ARBA00022553"/>
    </source>
</evidence>
<dbReference type="RefSeq" id="WP_345013286.1">
    <property type="nucleotide sequence ID" value="NZ_BAABFC010000014.1"/>
</dbReference>
<name>A0ABP8QDV5_9GAMM</name>
<dbReference type="EMBL" id="BAABFC010000014">
    <property type="protein sequence ID" value="GAA4500945.1"/>
    <property type="molecule type" value="Genomic_DNA"/>
</dbReference>
<comment type="subcellular location">
    <subcellularLocation>
        <location evidence="2">Cell membrane</location>
        <topology evidence="2">Multi-pass membrane protein</topology>
    </subcellularLocation>
</comment>
<dbReference type="Proteomes" id="UP001501321">
    <property type="component" value="Unassembled WGS sequence"/>
</dbReference>
<evidence type="ECO:0000256" key="6">
    <source>
        <dbReference type="ARBA" id="ARBA00022679"/>
    </source>
</evidence>
<gene>
    <name evidence="13" type="primary">rstB</name>
    <name evidence="13" type="ORF">GCM10023095_23420</name>
</gene>
<dbReference type="InterPro" id="IPR003594">
    <property type="entry name" value="HATPase_dom"/>
</dbReference>
<organism evidence="13 14">
    <name type="scientific">Pseudaeromonas paramecii</name>
    <dbReference type="NCBI Taxonomy" id="2138166"/>
    <lineage>
        <taxon>Bacteria</taxon>
        <taxon>Pseudomonadati</taxon>
        <taxon>Pseudomonadota</taxon>
        <taxon>Gammaproteobacteria</taxon>
        <taxon>Aeromonadales</taxon>
        <taxon>Aeromonadaceae</taxon>
        <taxon>Pseudaeromonas</taxon>
    </lineage>
</organism>
<protein>
    <recommendedName>
        <fullName evidence="3">histidine kinase</fullName>
        <ecNumber evidence="3">2.7.13.3</ecNumber>
    </recommendedName>
</protein>
<evidence type="ECO:0000256" key="10">
    <source>
        <dbReference type="SAM" id="Phobius"/>
    </source>
</evidence>
<evidence type="ECO:0000256" key="9">
    <source>
        <dbReference type="ARBA" id="ARBA00022840"/>
    </source>
</evidence>
<dbReference type="CDD" id="cd00082">
    <property type="entry name" value="HisKA"/>
    <property type="match status" value="1"/>
</dbReference>
<dbReference type="Gene3D" id="1.10.287.130">
    <property type="match status" value="1"/>
</dbReference>
<dbReference type="Gene3D" id="3.30.565.10">
    <property type="entry name" value="Histidine kinase-like ATPase, C-terminal domain"/>
    <property type="match status" value="1"/>
</dbReference>
<dbReference type="InterPro" id="IPR003661">
    <property type="entry name" value="HisK_dim/P_dom"/>
</dbReference>
<dbReference type="Pfam" id="PF00672">
    <property type="entry name" value="HAMP"/>
    <property type="match status" value="1"/>
</dbReference>
<reference evidence="14" key="1">
    <citation type="journal article" date="2019" name="Int. J. Syst. Evol. Microbiol.">
        <title>The Global Catalogue of Microorganisms (GCM) 10K type strain sequencing project: providing services to taxonomists for standard genome sequencing and annotation.</title>
        <authorList>
            <consortium name="The Broad Institute Genomics Platform"/>
            <consortium name="The Broad Institute Genome Sequencing Center for Infectious Disease"/>
            <person name="Wu L."/>
            <person name="Ma J."/>
        </authorList>
    </citation>
    <scope>NUCLEOTIDE SEQUENCE [LARGE SCALE GENOMIC DNA]</scope>
    <source>
        <strain evidence="14">JCM 32226</strain>
    </source>
</reference>
<evidence type="ECO:0000313" key="14">
    <source>
        <dbReference type="Proteomes" id="UP001501321"/>
    </source>
</evidence>
<dbReference type="PANTHER" id="PTHR44936">
    <property type="entry name" value="SENSOR PROTEIN CREC"/>
    <property type="match status" value="1"/>
</dbReference>
<evidence type="ECO:0000256" key="7">
    <source>
        <dbReference type="ARBA" id="ARBA00022741"/>
    </source>
</evidence>
<keyword evidence="10" id="KW-0472">Membrane</keyword>
<dbReference type="InterPro" id="IPR005467">
    <property type="entry name" value="His_kinase_dom"/>
</dbReference>
<dbReference type="SMART" id="SM00388">
    <property type="entry name" value="HisKA"/>
    <property type="match status" value="1"/>
</dbReference>
<keyword evidence="4" id="KW-1003">Cell membrane</keyword>
<evidence type="ECO:0000256" key="4">
    <source>
        <dbReference type="ARBA" id="ARBA00022475"/>
    </source>
</evidence>
<dbReference type="EC" id="2.7.13.3" evidence="3"/>
<evidence type="ECO:0000259" key="11">
    <source>
        <dbReference type="PROSITE" id="PS50109"/>
    </source>
</evidence>
<feature type="transmembrane region" description="Helical" evidence="10">
    <location>
        <begin position="136"/>
        <end position="157"/>
    </location>
</feature>
<evidence type="ECO:0000256" key="2">
    <source>
        <dbReference type="ARBA" id="ARBA00004651"/>
    </source>
</evidence>
<evidence type="ECO:0000256" key="3">
    <source>
        <dbReference type="ARBA" id="ARBA00012438"/>
    </source>
</evidence>
<dbReference type="PROSITE" id="PS50109">
    <property type="entry name" value="HIS_KIN"/>
    <property type="match status" value="1"/>
</dbReference>
<evidence type="ECO:0000256" key="1">
    <source>
        <dbReference type="ARBA" id="ARBA00000085"/>
    </source>
</evidence>
<dbReference type="NCBIfam" id="NF007898">
    <property type="entry name" value="PRK10604.1"/>
    <property type="match status" value="1"/>
</dbReference>
<dbReference type="CDD" id="cd06225">
    <property type="entry name" value="HAMP"/>
    <property type="match status" value="1"/>
</dbReference>
<dbReference type="GO" id="GO:0016301">
    <property type="term" value="F:kinase activity"/>
    <property type="evidence" value="ECO:0007669"/>
    <property type="project" value="UniProtKB-KW"/>
</dbReference>
<dbReference type="SUPFAM" id="SSF55874">
    <property type="entry name" value="ATPase domain of HSP90 chaperone/DNA topoisomerase II/histidine kinase"/>
    <property type="match status" value="1"/>
</dbReference>
<keyword evidence="5" id="KW-0597">Phosphoprotein</keyword>
<dbReference type="InterPro" id="IPR036097">
    <property type="entry name" value="HisK_dim/P_sf"/>
</dbReference>
<accession>A0ABP8QDV5</accession>
<proteinExistence type="predicted"/>
<evidence type="ECO:0000256" key="8">
    <source>
        <dbReference type="ARBA" id="ARBA00022777"/>
    </source>
</evidence>
<evidence type="ECO:0000313" key="13">
    <source>
        <dbReference type="EMBL" id="GAA4500945.1"/>
    </source>
</evidence>
<keyword evidence="8 13" id="KW-0418">Kinase</keyword>
<keyword evidence="10" id="KW-1133">Transmembrane helix</keyword>
<dbReference type="Pfam" id="PF02518">
    <property type="entry name" value="HATPase_c"/>
    <property type="match status" value="1"/>
</dbReference>
<sequence>MRRLFIQFYLLLMASFVVAVLLIGSLYEGTAERVGNRYLEYLVQDSLDRLSQELAEMPADQWSAHMTQYAKHLGMALHTAPLSAQPLEAEDLAFLAAGNIVLMEADDTFIQRIGQSDRVLVVGPVPYLSFLHQLRWVDVGLLLGLGLSLGLPILWWLRPHWRGLQQLVATAQRLGAGDLQARVSLPTGSSLAELGQTFDQMAERLQASIAGRKLLTDAMAHELRTPLGRLRYRLAMLASPLSDSEERAIGRDLATLEHLIDDMLTYGRLTQPGFRLTPGDWELVAWARGHLTEWQALGPQCRLSLVCDLAVLPWRGDLALLERAMDNLVANALRHARQQVQVRLQCQDEQIWLSVADDGPGVPAEAVERVFEPFLRLDESRNRRTGGAGLGLAIVRSIAQAHGGRACLLPSAQGAHFCLQLPVHLDTNGHATLTDGTSAQG</sequence>
<keyword evidence="14" id="KW-1185">Reference proteome</keyword>
<feature type="domain" description="Histidine kinase" evidence="11">
    <location>
        <begin position="218"/>
        <end position="425"/>
    </location>
</feature>
<dbReference type="InterPro" id="IPR004358">
    <property type="entry name" value="Sig_transdc_His_kin-like_C"/>
</dbReference>
<keyword evidence="6" id="KW-0808">Transferase</keyword>